<comment type="caution">
    <text evidence="1">The sequence shown here is derived from an EMBL/GenBank/DDBJ whole genome shotgun (WGS) entry which is preliminary data.</text>
</comment>
<reference evidence="1 2" key="2">
    <citation type="submission" date="2017-09" db="EMBL/GenBank/DDBJ databases">
        <title>Extensive intraspecific genome diversity in a model arbuscular mycorrhizal fungus.</title>
        <authorList>
            <person name="Chen E.C."/>
            <person name="Morin E."/>
            <person name="Beaudet D."/>
            <person name="Noel J."/>
            <person name="Ndikumana S."/>
            <person name="Charron P."/>
            <person name="St-Onge C."/>
            <person name="Giorgi J."/>
            <person name="Grigoriev I.V."/>
            <person name="Roux C."/>
            <person name="Martin F.M."/>
            <person name="Corradi N."/>
        </authorList>
    </citation>
    <scope>NUCLEOTIDE SEQUENCE [LARGE SCALE GENOMIC DNA]</scope>
    <source>
        <strain evidence="1 2">A5</strain>
    </source>
</reference>
<reference evidence="1 2" key="1">
    <citation type="submission" date="2016-04" db="EMBL/GenBank/DDBJ databases">
        <title>Genome analyses suggest a sexual origin of heterokaryosis in a supposedly ancient asexual fungus.</title>
        <authorList>
            <person name="Ropars J."/>
            <person name="Sedzielewska K."/>
            <person name="Noel J."/>
            <person name="Charron P."/>
            <person name="Farinelli L."/>
            <person name="Marton T."/>
            <person name="Kruger M."/>
            <person name="Pelin A."/>
            <person name="Brachmann A."/>
            <person name="Corradi N."/>
        </authorList>
    </citation>
    <scope>NUCLEOTIDE SEQUENCE [LARGE SCALE GENOMIC DNA]</scope>
    <source>
        <strain evidence="1 2">A5</strain>
    </source>
</reference>
<dbReference type="Proteomes" id="UP000232722">
    <property type="component" value="Unassembled WGS sequence"/>
</dbReference>
<dbReference type="AlphaFoldDB" id="A0A2N0Q5X6"/>
<protein>
    <submittedName>
        <fullName evidence="1">Uncharacterized protein</fullName>
    </submittedName>
</protein>
<organism evidence="1 2">
    <name type="scientific">Rhizophagus irregularis</name>
    <dbReference type="NCBI Taxonomy" id="588596"/>
    <lineage>
        <taxon>Eukaryota</taxon>
        <taxon>Fungi</taxon>
        <taxon>Fungi incertae sedis</taxon>
        <taxon>Mucoromycota</taxon>
        <taxon>Glomeromycotina</taxon>
        <taxon>Glomeromycetes</taxon>
        <taxon>Glomerales</taxon>
        <taxon>Glomeraceae</taxon>
        <taxon>Rhizophagus</taxon>
    </lineage>
</organism>
<evidence type="ECO:0000313" key="2">
    <source>
        <dbReference type="Proteomes" id="UP000232722"/>
    </source>
</evidence>
<evidence type="ECO:0000313" key="1">
    <source>
        <dbReference type="EMBL" id="PKC14491.1"/>
    </source>
</evidence>
<gene>
    <name evidence="1" type="ORF">RhiirA5_350313</name>
</gene>
<sequence>MSYNARKRKADDVIGRNMTIFMESLSQPRSGTFSFIPRKVFHVQVNQILYQSY</sequence>
<proteinExistence type="predicted"/>
<name>A0A2N0Q5X6_9GLOM</name>
<dbReference type="EMBL" id="LLXJ01000133">
    <property type="protein sequence ID" value="PKC14491.1"/>
    <property type="molecule type" value="Genomic_DNA"/>
</dbReference>
<accession>A0A2N0Q5X6</accession>